<protein>
    <submittedName>
        <fullName evidence="3">Helix-turn-helix domain-containing protein</fullName>
    </submittedName>
</protein>
<dbReference type="InterPro" id="IPR009057">
    <property type="entry name" value="Homeodomain-like_sf"/>
</dbReference>
<evidence type="ECO:0000313" key="3">
    <source>
        <dbReference type="EMBL" id="MFC4015243.1"/>
    </source>
</evidence>
<sequence>MDVLDPAKVDDILARSAGEMVSLDVLRCGDSPRLSGQDAGHVDVLVGVEVGLPPVLVCRRTMRVIDGVHRVLAARLRGDAEIEVCFFDGDQREAFVVAVLANAAHGLPLTLADRTAAATRILEFYPEWSDRAIARITGLAAPTVGAIRRRASFDRPDSRVGRDGRVRPLTTAEGRRQAVRLLADRPDASLRQIARESGISVGTARDVRRRLAEGQDPVPLNQRGPRGPSRRGLSPERRSPEAVLERLCRDPSLRSSETGRVMLRWLTTQVKDVDRGKDFVDLVPPHSTILIVEAARGLAHRWERFANEVERRLTSTSESA</sequence>
<dbReference type="RefSeq" id="WP_379535060.1">
    <property type="nucleotide sequence ID" value="NZ_JBHSBI010000042.1"/>
</dbReference>
<dbReference type="EMBL" id="JBHSBI010000042">
    <property type="protein sequence ID" value="MFC4015243.1"/>
    <property type="molecule type" value="Genomic_DNA"/>
</dbReference>
<accession>A0ABV8GMT8</accession>
<dbReference type="Proteomes" id="UP001595851">
    <property type="component" value="Unassembled WGS sequence"/>
</dbReference>
<feature type="region of interest" description="Disordered" evidence="1">
    <location>
        <begin position="210"/>
        <end position="242"/>
    </location>
</feature>
<evidence type="ECO:0000256" key="1">
    <source>
        <dbReference type="SAM" id="MobiDB-lite"/>
    </source>
</evidence>
<comment type="caution">
    <text evidence="3">The sequence shown here is derived from an EMBL/GenBank/DDBJ whole genome shotgun (WGS) entry which is preliminary data.</text>
</comment>
<feature type="compositionally biased region" description="Low complexity" evidence="1">
    <location>
        <begin position="223"/>
        <end position="232"/>
    </location>
</feature>
<dbReference type="SMART" id="SM00470">
    <property type="entry name" value="ParB"/>
    <property type="match status" value="1"/>
</dbReference>
<dbReference type="SUPFAM" id="SSF110849">
    <property type="entry name" value="ParB/Sulfiredoxin"/>
    <property type="match status" value="1"/>
</dbReference>
<gene>
    <name evidence="3" type="ORF">ACFOY2_49080</name>
</gene>
<dbReference type="InterPro" id="IPR036086">
    <property type="entry name" value="ParB/Sulfiredoxin_sf"/>
</dbReference>
<evidence type="ECO:0000259" key="2">
    <source>
        <dbReference type="SMART" id="SM00470"/>
    </source>
</evidence>
<dbReference type="Pfam" id="PF13384">
    <property type="entry name" value="HTH_23"/>
    <property type="match status" value="1"/>
</dbReference>
<feature type="compositionally biased region" description="Basic and acidic residues" evidence="1">
    <location>
        <begin position="233"/>
        <end position="242"/>
    </location>
</feature>
<dbReference type="InterPro" id="IPR003115">
    <property type="entry name" value="ParB_N"/>
</dbReference>
<dbReference type="SUPFAM" id="SSF46689">
    <property type="entry name" value="Homeodomain-like"/>
    <property type="match status" value="1"/>
</dbReference>
<reference evidence="4" key="1">
    <citation type="journal article" date="2019" name="Int. J. Syst. Evol. Microbiol.">
        <title>The Global Catalogue of Microorganisms (GCM) 10K type strain sequencing project: providing services to taxonomists for standard genome sequencing and annotation.</title>
        <authorList>
            <consortium name="The Broad Institute Genomics Platform"/>
            <consortium name="The Broad Institute Genome Sequencing Center for Infectious Disease"/>
            <person name="Wu L."/>
            <person name="Ma J."/>
        </authorList>
    </citation>
    <scope>NUCLEOTIDE SEQUENCE [LARGE SCALE GENOMIC DNA]</scope>
    <source>
        <strain evidence="4">TBRC 1276</strain>
    </source>
</reference>
<proteinExistence type="predicted"/>
<feature type="domain" description="ParB-like N-terminal" evidence="2">
    <location>
        <begin position="19"/>
        <end position="103"/>
    </location>
</feature>
<keyword evidence="4" id="KW-1185">Reference proteome</keyword>
<evidence type="ECO:0000313" key="4">
    <source>
        <dbReference type="Proteomes" id="UP001595851"/>
    </source>
</evidence>
<organism evidence="3 4">
    <name type="scientific">Nonomuraea purpurea</name>
    <dbReference type="NCBI Taxonomy" id="1849276"/>
    <lineage>
        <taxon>Bacteria</taxon>
        <taxon>Bacillati</taxon>
        <taxon>Actinomycetota</taxon>
        <taxon>Actinomycetes</taxon>
        <taxon>Streptosporangiales</taxon>
        <taxon>Streptosporangiaceae</taxon>
        <taxon>Nonomuraea</taxon>
    </lineage>
</organism>
<name>A0ABV8GMT8_9ACTN</name>